<protein>
    <submittedName>
        <fullName evidence="2">Uncharacterized protein</fullName>
    </submittedName>
</protein>
<feature type="signal peptide" evidence="1">
    <location>
        <begin position="1"/>
        <end position="26"/>
    </location>
</feature>
<comment type="caution">
    <text evidence="2">The sequence shown here is derived from an EMBL/GenBank/DDBJ whole genome shotgun (WGS) entry which is preliminary data.</text>
</comment>
<keyword evidence="3" id="KW-1185">Reference proteome</keyword>
<name>A0A1D1V2V5_RAMVA</name>
<evidence type="ECO:0000313" key="3">
    <source>
        <dbReference type="Proteomes" id="UP000186922"/>
    </source>
</evidence>
<evidence type="ECO:0000256" key="1">
    <source>
        <dbReference type="SAM" id="SignalP"/>
    </source>
</evidence>
<dbReference type="AlphaFoldDB" id="A0A1D1V2V5"/>
<dbReference type="Proteomes" id="UP000186922">
    <property type="component" value="Unassembled WGS sequence"/>
</dbReference>
<gene>
    <name evidence="2" type="primary">RvY_05780-1</name>
    <name evidence="2" type="synonym">RvY_05780.1</name>
    <name evidence="2" type="ORF">RvY_05780</name>
</gene>
<accession>A0A1D1V2V5</accession>
<proteinExistence type="predicted"/>
<feature type="chain" id="PRO_5008897976" evidence="1">
    <location>
        <begin position="27"/>
        <end position="161"/>
    </location>
</feature>
<sequence length="161" mass="16171">MARLPSAASCLTVFGWILQSVVYGYSQDAYSGGTAAAYGNAPSPSGGYGGGGSRYSGSSSGYGGGDYGSGASSGSGYGGGSSSGGGKGIITGYDIMTKDAKEIDYEQVRKQALLGYPILGGLYPAVGYPVIPAFFGWGWPFIYGGYGGLGPFYGAQGYGKK</sequence>
<reference evidence="2 3" key="1">
    <citation type="journal article" date="2016" name="Nat. Commun.">
        <title>Extremotolerant tardigrade genome and improved radiotolerance of human cultured cells by tardigrade-unique protein.</title>
        <authorList>
            <person name="Hashimoto T."/>
            <person name="Horikawa D.D."/>
            <person name="Saito Y."/>
            <person name="Kuwahara H."/>
            <person name="Kozuka-Hata H."/>
            <person name="Shin-I T."/>
            <person name="Minakuchi Y."/>
            <person name="Ohishi K."/>
            <person name="Motoyama A."/>
            <person name="Aizu T."/>
            <person name="Enomoto A."/>
            <person name="Kondo K."/>
            <person name="Tanaka S."/>
            <person name="Hara Y."/>
            <person name="Koshikawa S."/>
            <person name="Sagara H."/>
            <person name="Miura T."/>
            <person name="Yokobori S."/>
            <person name="Miyagawa K."/>
            <person name="Suzuki Y."/>
            <person name="Kubo T."/>
            <person name="Oyama M."/>
            <person name="Kohara Y."/>
            <person name="Fujiyama A."/>
            <person name="Arakawa K."/>
            <person name="Katayama T."/>
            <person name="Toyoda A."/>
            <person name="Kunieda T."/>
        </authorList>
    </citation>
    <scope>NUCLEOTIDE SEQUENCE [LARGE SCALE GENOMIC DNA]</scope>
    <source>
        <strain evidence="2 3">YOKOZUNA-1</strain>
    </source>
</reference>
<keyword evidence="1" id="KW-0732">Signal</keyword>
<organism evidence="2 3">
    <name type="scientific">Ramazzottius varieornatus</name>
    <name type="common">Water bear</name>
    <name type="synonym">Tardigrade</name>
    <dbReference type="NCBI Taxonomy" id="947166"/>
    <lineage>
        <taxon>Eukaryota</taxon>
        <taxon>Metazoa</taxon>
        <taxon>Ecdysozoa</taxon>
        <taxon>Tardigrada</taxon>
        <taxon>Eutardigrada</taxon>
        <taxon>Parachela</taxon>
        <taxon>Hypsibioidea</taxon>
        <taxon>Ramazzottiidae</taxon>
        <taxon>Ramazzottius</taxon>
    </lineage>
</organism>
<evidence type="ECO:0000313" key="2">
    <source>
        <dbReference type="EMBL" id="GAU93917.1"/>
    </source>
</evidence>
<dbReference type="EMBL" id="BDGG01000002">
    <property type="protein sequence ID" value="GAU93917.1"/>
    <property type="molecule type" value="Genomic_DNA"/>
</dbReference>